<dbReference type="SUPFAM" id="SSF53474">
    <property type="entry name" value="alpha/beta-Hydrolases"/>
    <property type="match status" value="1"/>
</dbReference>
<dbReference type="PANTHER" id="PTHR45763:SF46">
    <property type="entry name" value="AB HYDROLASE-1 DOMAIN-CONTAINING PROTEIN"/>
    <property type="match status" value="1"/>
</dbReference>
<gene>
    <name evidence="2" type="ORF">TL10_11505</name>
</gene>
<proteinExistence type="predicted"/>
<dbReference type="EMBL" id="JXST01000013">
    <property type="protein sequence ID" value="KIU16908.1"/>
    <property type="molecule type" value="Genomic_DNA"/>
</dbReference>
<keyword evidence="3" id="KW-1185">Reference proteome</keyword>
<evidence type="ECO:0000313" key="2">
    <source>
        <dbReference type="EMBL" id="KIU16908.1"/>
    </source>
</evidence>
<dbReference type="Pfam" id="PF00561">
    <property type="entry name" value="Abhydrolase_1"/>
    <property type="match status" value="1"/>
</dbReference>
<dbReference type="RefSeq" id="WP_043985745.1">
    <property type="nucleotide sequence ID" value="NZ_JXST01000013.1"/>
</dbReference>
<sequence>MPEHRPAEACHVIRLRDGRQLSYAQYGDPGGFPILNNHGGLACRLDVSAAAPVAESCGVRLISPDRPGVGRSDPRPDRTILDWTRDVTELLDQLEIDSFAVMGWSLGGQYAAAVGYALPPRVTRAAIIAGAIPLTEPGAFDGLPPIDRSYIRLSQRTPWAARLGFRTMTLAATCAPDLYGRLAARDLGPADAAVLKAEGFATFANLSREALRQPQGVVEEYLVMVRPWGFRPEDIQVPVDIWGGTDDQLIDPSWPGELARRIPGATLHMGPSGHFLAHLYYRDIFQRLLPPT</sequence>
<dbReference type="Gene3D" id="3.40.50.1820">
    <property type="entry name" value="alpha/beta hydrolase"/>
    <property type="match status" value="1"/>
</dbReference>
<keyword evidence="2" id="KW-0378">Hydrolase</keyword>
<dbReference type="Proteomes" id="UP000032221">
    <property type="component" value="Unassembled WGS sequence"/>
</dbReference>
<dbReference type="PANTHER" id="PTHR45763">
    <property type="entry name" value="HYDROLASE, ALPHA/BETA FOLD FAMILY PROTEIN, EXPRESSED-RELATED"/>
    <property type="match status" value="1"/>
</dbReference>
<dbReference type="OrthoDB" id="9800988at2"/>
<feature type="domain" description="AB hydrolase-1" evidence="1">
    <location>
        <begin position="33"/>
        <end position="276"/>
    </location>
</feature>
<accession>A0A0D1J5N5</accession>
<evidence type="ECO:0000313" key="3">
    <source>
        <dbReference type="Proteomes" id="UP000032221"/>
    </source>
</evidence>
<dbReference type="STRING" id="280871.TL10_11505"/>
<dbReference type="InterPro" id="IPR029058">
    <property type="entry name" value="AB_hydrolase_fold"/>
</dbReference>
<dbReference type="AlphaFoldDB" id="A0A0D1J5N5"/>
<comment type="caution">
    <text evidence="2">The sequence shown here is derived from an EMBL/GenBank/DDBJ whole genome shotgun (WGS) entry which is preliminary data.</text>
</comment>
<protein>
    <submittedName>
        <fullName evidence="2">Hydrolase</fullName>
    </submittedName>
</protein>
<dbReference type="PATRIC" id="fig|280871.6.peg.2389"/>
<organism evidence="2 3">
    <name type="scientific">Mycolicibacterium llatzerense</name>
    <dbReference type="NCBI Taxonomy" id="280871"/>
    <lineage>
        <taxon>Bacteria</taxon>
        <taxon>Bacillati</taxon>
        <taxon>Actinomycetota</taxon>
        <taxon>Actinomycetes</taxon>
        <taxon>Mycobacteriales</taxon>
        <taxon>Mycobacteriaceae</taxon>
        <taxon>Mycolicibacterium</taxon>
    </lineage>
</organism>
<evidence type="ECO:0000259" key="1">
    <source>
        <dbReference type="Pfam" id="PF00561"/>
    </source>
</evidence>
<name>A0A0D1J5N5_9MYCO</name>
<dbReference type="GO" id="GO:0016787">
    <property type="term" value="F:hydrolase activity"/>
    <property type="evidence" value="ECO:0007669"/>
    <property type="project" value="UniProtKB-KW"/>
</dbReference>
<dbReference type="InterPro" id="IPR000073">
    <property type="entry name" value="AB_hydrolase_1"/>
</dbReference>
<dbReference type="PRINTS" id="PR00111">
    <property type="entry name" value="ABHYDROLASE"/>
</dbReference>
<reference evidence="2 3" key="1">
    <citation type="submission" date="2015-01" db="EMBL/GenBank/DDBJ databases">
        <title>Genome sequence of Mycobacterium llatzerense and Mycobacterium immunogenum recovered from brain abscess.</title>
        <authorList>
            <person name="Greninger A.L."/>
            <person name="Langelier C."/>
            <person name="Cunningham G."/>
            <person name="Chiu C.Y."/>
            <person name="Miller S."/>
        </authorList>
    </citation>
    <scope>NUCLEOTIDE SEQUENCE [LARGE SCALE GENOMIC DNA]</scope>
    <source>
        <strain evidence="2 3">CLUC14</strain>
    </source>
</reference>